<dbReference type="Pfam" id="PF07087">
    <property type="entry name" value="DUF1353"/>
    <property type="match status" value="1"/>
</dbReference>
<evidence type="ECO:0000313" key="1">
    <source>
        <dbReference type="EMBL" id="UGX89918.1"/>
    </source>
</evidence>
<gene>
    <name evidence="1" type="ORF">G6321_00003090</name>
</gene>
<reference evidence="1 2" key="2">
    <citation type="journal article" date="2022" name="Int. J. Syst. Evol. Microbiol.">
        <title>Strains of Bradyrhizobium barranii sp. nov. associated with legumes native to Canada are symbionts of soybeans and belong to different subspecies (subsp. barranii subsp. nov. and subsp. apii subsp. nov.) and symbiovars (sv. glycinearum and sv. septentrionale).</title>
        <authorList>
            <person name="Bromfield E.S.P."/>
            <person name="Cloutier S."/>
            <person name="Wasai-Hara S."/>
            <person name="Minamisawa K."/>
        </authorList>
    </citation>
    <scope>NUCLEOTIDE SEQUENCE [LARGE SCALE GENOMIC DNA]</scope>
    <source>
        <strain evidence="1 2">323S2</strain>
        <plasmid evidence="2">pBb323S2c</plasmid>
    </source>
</reference>
<sequence length="204" mass="23010">MRAFDRREFLIQSALLSGVTLLGGPALAAKPKTLPAPSPAEWMDKWISDARAVEGALYLGRFADPTYFTTKPISWKPNPGQEQYKAVTVPVGFVTDFASIPRAFWSLLRPDGIYAYAAVIHDWLYWEQDRSKDTSDMTLKFAMQDFKIDALTINSIYGGVRAGGGSAWTGNKRLKASGEKRILKRFPDDPTTRWDDWKKRPDVF</sequence>
<dbReference type="Proteomes" id="UP000564836">
    <property type="component" value="Plasmid pBb323S2c"/>
</dbReference>
<dbReference type="InterPro" id="IPR006311">
    <property type="entry name" value="TAT_signal"/>
</dbReference>
<geneLocation type="plasmid" evidence="1 2">
    <name>pBb323S2c</name>
</geneLocation>
<name>A0A9X9YG63_9BRAD</name>
<dbReference type="EMBL" id="CP088279">
    <property type="protein sequence ID" value="UGX89918.1"/>
    <property type="molecule type" value="Genomic_DNA"/>
</dbReference>
<dbReference type="RefSeq" id="WP_207795166.1">
    <property type="nucleotide sequence ID" value="NZ_CP088279.1"/>
</dbReference>
<proteinExistence type="predicted"/>
<organism evidence="1 2">
    <name type="scientific">Bradyrhizobium barranii subsp. barranii</name>
    <dbReference type="NCBI Taxonomy" id="2823807"/>
    <lineage>
        <taxon>Bacteria</taxon>
        <taxon>Pseudomonadati</taxon>
        <taxon>Pseudomonadota</taxon>
        <taxon>Alphaproteobacteria</taxon>
        <taxon>Hyphomicrobiales</taxon>
        <taxon>Nitrobacteraceae</taxon>
        <taxon>Bradyrhizobium</taxon>
        <taxon>Bradyrhizobium barranii</taxon>
    </lineage>
</organism>
<keyword evidence="1" id="KW-0614">Plasmid</keyword>
<dbReference type="PROSITE" id="PS51318">
    <property type="entry name" value="TAT"/>
    <property type="match status" value="1"/>
</dbReference>
<dbReference type="InterPro" id="IPR010767">
    <property type="entry name" value="Phage_CGC-2007_Cje0229"/>
</dbReference>
<reference evidence="1 2" key="1">
    <citation type="journal article" date="2017" name="Syst. Appl. Microbiol.">
        <title>Soybeans inoculated with root zone soils of Canadian native legumes harbour diverse and novel Bradyrhizobium spp. that possess agricultural potential.</title>
        <authorList>
            <person name="Bromfield E.S.P."/>
            <person name="Cloutier S."/>
            <person name="Tambong J.T."/>
            <person name="Tran Thi T.V."/>
        </authorList>
    </citation>
    <scope>NUCLEOTIDE SEQUENCE [LARGE SCALE GENOMIC DNA]</scope>
    <source>
        <strain evidence="1 2">323S2</strain>
    </source>
</reference>
<evidence type="ECO:0000313" key="2">
    <source>
        <dbReference type="Proteomes" id="UP000564836"/>
    </source>
</evidence>
<accession>A0A9X9YG63</accession>
<dbReference type="AlphaFoldDB" id="A0A9X9YG63"/>
<protein>
    <submittedName>
        <fullName evidence="1">DUF1353 domain-containing protein</fullName>
    </submittedName>
</protein>